<dbReference type="AlphaFoldDB" id="N1MRN7"/>
<reference evidence="2" key="2">
    <citation type="submission" date="2013-04" db="EMBL/GenBank/DDBJ databases">
        <title>Bisphenol A degrading Sphingobium sp. strain BiD32.</title>
        <authorList>
            <person name="Nielsen J.L."/>
            <person name="Zhou N.A."/>
            <person name="Kjeldal H."/>
        </authorList>
    </citation>
    <scope>NUCLEOTIDE SEQUENCE [LARGE SCALE GENOMIC DNA]</scope>
    <source>
        <strain evidence="2">BiD32</strain>
    </source>
</reference>
<protein>
    <submittedName>
        <fullName evidence="1">Uncharacterized protein</fullName>
    </submittedName>
</protein>
<dbReference type="Proteomes" id="UP000013201">
    <property type="component" value="Unassembled WGS sequence"/>
</dbReference>
<keyword evidence="2" id="KW-1185">Reference proteome</keyword>
<comment type="caution">
    <text evidence="1">The sequence shown here is derived from an EMBL/GenBank/DDBJ whole genome shotgun (WGS) entry which is preliminary data.</text>
</comment>
<reference evidence="1 2" key="1">
    <citation type="submission" date="2013-03" db="EMBL/GenBank/DDBJ databases">
        <authorList>
            <person name="Le V."/>
        </authorList>
    </citation>
    <scope>NUCLEOTIDE SEQUENCE [LARGE SCALE GENOMIC DNA]</scope>
    <source>
        <strain evidence="1 2">BiD32</strain>
    </source>
</reference>
<gene>
    <name evidence="1" type="ORF">EBBID32_24380</name>
</gene>
<name>N1MRN7_9SPHN</name>
<accession>N1MRN7</accession>
<evidence type="ECO:0000313" key="1">
    <source>
        <dbReference type="EMBL" id="CCW18088.1"/>
    </source>
</evidence>
<organism evidence="1 2">
    <name type="scientific">Sphingobium indicum BiD32</name>
    <dbReference type="NCBI Taxonomy" id="1301087"/>
    <lineage>
        <taxon>Bacteria</taxon>
        <taxon>Pseudomonadati</taxon>
        <taxon>Pseudomonadota</taxon>
        <taxon>Alphaproteobacteria</taxon>
        <taxon>Sphingomonadales</taxon>
        <taxon>Sphingomonadaceae</taxon>
        <taxon>Sphingobium</taxon>
    </lineage>
</organism>
<dbReference type="EMBL" id="CAVK010000121">
    <property type="protein sequence ID" value="CCW18088.1"/>
    <property type="molecule type" value="Genomic_DNA"/>
</dbReference>
<sequence>MHAHPLVGDPCSDLAKIDLKLMPGTSLKANRRALLRLQLPPPGLNPKLDRSQPNYDPVLARQLLTHDVGVTAVPKEPLAKPVLQSVKRRFARRLAERRGAASTKIASDCVACAAELLRKPLRSPAKLMQPQHCGHLVCLKHLISLHRPRPCRKLWNPIRHLSLLSAIRGGSSPFR</sequence>
<evidence type="ECO:0000313" key="2">
    <source>
        <dbReference type="Proteomes" id="UP000013201"/>
    </source>
</evidence>
<proteinExistence type="predicted"/>